<gene>
    <name evidence="1" type="ORF">AMECASPLE_039159</name>
</gene>
<reference evidence="1 2" key="1">
    <citation type="submission" date="2021-06" db="EMBL/GenBank/DDBJ databases">
        <authorList>
            <person name="Palmer J.M."/>
        </authorList>
    </citation>
    <scope>NUCLEOTIDE SEQUENCE [LARGE SCALE GENOMIC DNA]</scope>
    <source>
        <strain evidence="1 2">AS_MEX2019</strain>
        <tissue evidence="1">Muscle</tissue>
    </source>
</reference>
<dbReference type="EMBL" id="JAHRIP010092506">
    <property type="protein sequence ID" value="MEQ2317087.1"/>
    <property type="molecule type" value="Genomic_DNA"/>
</dbReference>
<proteinExistence type="predicted"/>
<name>A0ABV1AGA9_9TELE</name>
<evidence type="ECO:0000313" key="1">
    <source>
        <dbReference type="EMBL" id="MEQ2317087.1"/>
    </source>
</evidence>
<keyword evidence="2" id="KW-1185">Reference proteome</keyword>
<dbReference type="Proteomes" id="UP001469553">
    <property type="component" value="Unassembled WGS sequence"/>
</dbReference>
<accession>A0ABV1AGA9</accession>
<comment type="caution">
    <text evidence="1">The sequence shown here is derived from an EMBL/GenBank/DDBJ whole genome shotgun (WGS) entry which is preliminary data.</text>
</comment>
<sequence length="123" mass="14029">MENGIKPTCEPLILQRSPPCEVSVHYSRNWLGRSFPRALIKHTSCNVRGEMPAELHCYLFGSQKRGCPNNMKSSSTVYCKTCHTMMFIQNLHASLLAWVMYRNILTPNIVCAFISKKFSFGLL</sequence>
<protein>
    <submittedName>
        <fullName evidence="1">Uncharacterized protein</fullName>
    </submittedName>
</protein>
<evidence type="ECO:0000313" key="2">
    <source>
        <dbReference type="Proteomes" id="UP001469553"/>
    </source>
</evidence>
<organism evidence="1 2">
    <name type="scientific">Ameca splendens</name>
    <dbReference type="NCBI Taxonomy" id="208324"/>
    <lineage>
        <taxon>Eukaryota</taxon>
        <taxon>Metazoa</taxon>
        <taxon>Chordata</taxon>
        <taxon>Craniata</taxon>
        <taxon>Vertebrata</taxon>
        <taxon>Euteleostomi</taxon>
        <taxon>Actinopterygii</taxon>
        <taxon>Neopterygii</taxon>
        <taxon>Teleostei</taxon>
        <taxon>Neoteleostei</taxon>
        <taxon>Acanthomorphata</taxon>
        <taxon>Ovalentaria</taxon>
        <taxon>Atherinomorphae</taxon>
        <taxon>Cyprinodontiformes</taxon>
        <taxon>Goodeidae</taxon>
        <taxon>Ameca</taxon>
    </lineage>
</organism>